<reference evidence="1 2" key="2">
    <citation type="journal article" date="2013" name="Genome Announc.">
        <title>Draft Genome Sequences of Porphyromonas crevioricanis JCM 15906T and Porphyromonas cansulci JCM 13913T Isolated from a Canine Oral Cavity.</title>
        <authorList>
            <person name="Sakamoto M."/>
            <person name="Tanaka N."/>
            <person name="Shiwa Y."/>
            <person name="Yoshikawa H."/>
            <person name="Ohkuma M."/>
        </authorList>
    </citation>
    <scope>NUCLEOTIDE SEQUENCE [LARGE SCALE GENOMIC DNA]</scope>
    <source>
        <strain evidence="1 2">JCM 15906</strain>
    </source>
</reference>
<evidence type="ECO:0000313" key="1">
    <source>
        <dbReference type="EMBL" id="GAD04877.1"/>
    </source>
</evidence>
<accession>T1CMD0</accession>
<protein>
    <submittedName>
        <fullName evidence="1">Uncharacterized protein</fullName>
    </submittedName>
</protein>
<comment type="caution">
    <text evidence="1">The sequence shown here is derived from an EMBL/GenBank/DDBJ whole genome shotgun (WGS) entry which is preliminary data.</text>
</comment>
<dbReference type="AlphaFoldDB" id="T1CMD0"/>
<sequence>MKKSYSFADESPLTILLKSESERCSARHLATLSTLRHLARIL</sequence>
<dbReference type="Proteomes" id="UP000018031">
    <property type="component" value="Unassembled WGS sequence"/>
</dbReference>
<proteinExistence type="predicted"/>
<gene>
    <name evidence="1" type="ORF">PORCRE_574</name>
</gene>
<organism evidence="1 2">
    <name type="scientific">Porphyromonas crevioricanis JCM 15906</name>
    <dbReference type="NCBI Taxonomy" id="1305617"/>
    <lineage>
        <taxon>Bacteria</taxon>
        <taxon>Pseudomonadati</taxon>
        <taxon>Bacteroidota</taxon>
        <taxon>Bacteroidia</taxon>
        <taxon>Bacteroidales</taxon>
        <taxon>Porphyromonadaceae</taxon>
        <taxon>Porphyromonas</taxon>
    </lineage>
</organism>
<dbReference type="EMBL" id="BAOU01000014">
    <property type="protein sequence ID" value="GAD04877.1"/>
    <property type="molecule type" value="Genomic_DNA"/>
</dbReference>
<evidence type="ECO:0000313" key="2">
    <source>
        <dbReference type="Proteomes" id="UP000018031"/>
    </source>
</evidence>
<name>T1CMD0_9PORP</name>
<reference evidence="2" key="1">
    <citation type="journal article" date="2013" name="Genome">
        <title>Draft Genome Sequences of Porphyromonas crevioricanis JCM 15906T and Porphyromonas cansulci JCM 13913T Isolated from a Canine Oral Cavity.</title>
        <authorList>
            <person name="Sakamoto M."/>
            <person name="Tanaka N."/>
            <person name="Shiwa Y."/>
            <person name="Yoshikawa H."/>
            <person name="Ohkuma M."/>
        </authorList>
    </citation>
    <scope>NUCLEOTIDE SEQUENCE [LARGE SCALE GENOMIC DNA]</scope>
    <source>
        <strain evidence="2">JCM 15906</strain>
    </source>
</reference>